<dbReference type="Gene3D" id="1.20.1730.10">
    <property type="entry name" value="Sodium/glucose cotransporter"/>
    <property type="match status" value="1"/>
</dbReference>
<dbReference type="InterPro" id="IPR035965">
    <property type="entry name" value="PAS-like_dom_sf"/>
</dbReference>
<dbReference type="FunFam" id="3.30.565.10:FF:000049">
    <property type="entry name" value="Two-component sensor histidine kinase"/>
    <property type="match status" value="1"/>
</dbReference>
<dbReference type="RefSeq" id="WP_051594628.1">
    <property type="nucleotide sequence ID" value="NZ_AWFA01000004.1"/>
</dbReference>
<dbReference type="InterPro" id="IPR036890">
    <property type="entry name" value="HATPase_C_sf"/>
</dbReference>
<evidence type="ECO:0000313" key="11">
    <source>
        <dbReference type="EMBL" id="RAN34022.1"/>
    </source>
</evidence>
<dbReference type="GO" id="GO:0000155">
    <property type="term" value="F:phosphorelay sensor kinase activity"/>
    <property type="evidence" value="ECO:0007669"/>
    <property type="project" value="InterPro"/>
</dbReference>
<dbReference type="PROSITE" id="PS50283">
    <property type="entry name" value="NA_SOLUT_SYMP_3"/>
    <property type="match status" value="1"/>
</dbReference>
<dbReference type="PANTHER" id="PTHR43047:SF9">
    <property type="entry name" value="HISTIDINE KINASE"/>
    <property type="match status" value="1"/>
</dbReference>
<dbReference type="NCBIfam" id="TIGR00229">
    <property type="entry name" value="sensory_box"/>
    <property type="match status" value="1"/>
</dbReference>
<comment type="caution">
    <text evidence="11">The sequence shown here is derived from an EMBL/GenBank/DDBJ whole genome shotgun (WGS) entry which is preliminary data.</text>
</comment>
<dbReference type="GO" id="GO:0022857">
    <property type="term" value="F:transmembrane transporter activity"/>
    <property type="evidence" value="ECO:0007669"/>
    <property type="project" value="InterPro"/>
</dbReference>
<evidence type="ECO:0000256" key="4">
    <source>
        <dbReference type="ARBA" id="ARBA00012438"/>
    </source>
</evidence>
<comment type="similarity">
    <text evidence="3">Belongs to the sodium:solute symporter (SSF) (TC 2.A.21) family.</text>
</comment>
<evidence type="ECO:0000256" key="8">
    <source>
        <dbReference type="ARBA" id="ARBA00022777"/>
    </source>
</evidence>
<evidence type="ECO:0000256" key="2">
    <source>
        <dbReference type="ARBA" id="ARBA00004141"/>
    </source>
</evidence>
<dbReference type="SMART" id="SM00387">
    <property type="entry name" value="HATPase_c"/>
    <property type="match status" value="1"/>
</dbReference>
<comment type="subcellular location">
    <subcellularLocation>
        <location evidence="2">Membrane</location>
        <topology evidence="2">Multi-pass membrane protein</topology>
    </subcellularLocation>
</comment>
<dbReference type="GO" id="GO:0005886">
    <property type="term" value="C:plasma membrane"/>
    <property type="evidence" value="ECO:0007669"/>
    <property type="project" value="TreeGrafter"/>
</dbReference>
<dbReference type="Pfam" id="PF02518">
    <property type="entry name" value="HATPase_c"/>
    <property type="match status" value="1"/>
</dbReference>
<dbReference type="Pfam" id="PF00512">
    <property type="entry name" value="HisKA"/>
    <property type="match status" value="1"/>
</dbReference>
<dbReference type="Proteomes" id="UP000249123">
    <property type="component" value="Unassembled WGS sequence"/>
</dbReference>
<dbReference type="SMART" id="SM00091">
    <property type="entry name" value="PAS"/>
    <property type="match status" value="1"/>
</dbReference>
<evidence type="ECO:0000256" key="5">
    <source>
        <dbReference type="ARBA" id="ARBA00022553"/>
    </source>
</evidence>
<dbReference type="InterPro" id="IPR000014">
    <property type="entry name" value="PAS"/>
</dbReference>
<dbReference type="InterPro" id="IPR001734">
    <property type="entry name" value="Na/solute_symporter"/>
</dbReference>
<dbReference type="Gene3D" id="3.30.450.20">
    <property type="entry name" value="PAS domain"/>
    <property type="match status" value="1"/>
</dbReference>
<keyword evidence="6" id="KW-0808">Transferase</keyword>
<gene>
    <name evidence="11" type="ORF">HY3_11375</name>
</gene>
<dbReference type="InterPro" id="IPR001789">
    <property type="entry name" value="Sig_transdc_resp-reg_receiver"/>
</dbReference>
<dbReference type="InterPro" id="IPR005467">
    <property type="entry name" value="His_kinase_dom"/>
</dbReference>
<accession>A0A062U4K6</accession>
<dbReference type="InterPro" id="IPR011006">
    <property type="entry name" value="CheY-like_superfamily"/>
</dbReference>
<dbReference type="InterPro" id="IPR003661">
    <property type="entry name" value="HisK_dim/P_dom"/>
</dbReference>
<evidence type="ECO:0000256" key="10">
    <source>
        <dbReference type="ARBA" id="ARBA00023136"/>
    </source>
</evidence>
<dbReference type="InterPro" id="IPR036097">
    <property type="entry name" value="HisK_dim/P_sf"/>
</dbReference>
<keyword evidence="7" id="KW-0812">Transmembrane</keyword>
<dbReference type="PROSITE" id="PS50112">
    <property type="entry name" value="PAS"/>
    <property type="match status" value="1"/>
</dbReference>
<name>A0A062U4K6_9PROT</name>
<dbReference type="EC" id="2.7.13.3" evidence="4"/>
<proteinExistence type="inferred from homology"/>
<dbReference type="Gene3D" id="1.10.287.130">
    <property type="match status" value="1"/>
</dbReference>
<dbReference type="InterPro" id="IPR003594">
    <property type="entry name" value="HATPase_dom"/>
</dbReference>
<dbReference type="SUPFAM" id="SSF55785">
    <property type="entry name" value="PYP-like sensor domain (PAS domain)"/>
    <property type="match status" value="1"/>
</dbReference>
<dbReference type="STRING" id="1280941.HY2_07910"/>
<dbReference type="SUPFAM" id="SSF47384">
    <property type="entry name" value="Homodimeric domain of signal transducing histidine kinase"/>
    <property type="match status" value="1"/>
</dbReference>
<evidence type="ECO:0000256" key="9">
    <source>
        <dbReference type="ARBA" id="ARBA00022989"/>
    </source>
</evidence>
<dbReference type="OrthoDB" id="9774458at2"/>
<dbReference type="SUPFAM" id="SSF55874">
    <property type="entry name" value="ATPase domain of HSP90 chaperone/DNA topoisomerase II/histidine kinase"/>
    <property type="match status" value="1"/>
</dbReference>
<dbReference type="AlphaFoldDB" id="A0A062U4K6"/>
<dbReference type="InterPro" id="IPR038377">
    <property type="entry name" value="Na/Glc_symporter_sf"/>
</dbReference>
<evidence type="ECO:0000256" key="3">
    <source>
        <dbReference type="ARBA" id="ARBA00006434"/>
    </source>
</evidence>
<evidence type="ECO:0000256" key="1">
    <source>
        <dbReference type="ARBA" id="ARBA00000085"/>
    </source>
</evidence>
<organism evidence="11 12">
    <name type="scientific">Hyphomonas pacifica</name>
    <dbReference type="NCBI Taxonomy" id="1280941"/>
    <lineage>
        <taxon>Bacteria</taxon>
        <taxon>Pseudomonadati</taxon>
        <taxon>Pseudomonadota</taxon>
        <taxon>Alphaproteobacteria</taxon>
        <taxon>Hyphomonadales</taxon>
        <taxon>Hyphomonadaceae</taxon>
        <taxon>Hyphomonas</taxon>
    </lineage>
</organism>
<comment type="catalytic activity">
    <reaction evidence="1">
        <text>ATP + protein L-histidine = ADP + protein N-phospho-L-histidine.</text>
        <dbReference type="EC" id="2.7.13.3"/>
    </reaction>
</comment>
<dbReference type="PRINTS" id="PR00344">
    <property type="entry name" value="BCTRLSENSOR"/>
</dbReference>
<dbReference type="InterPro" id="IPR004358">
    <property type="entry name" value="Sig_transdc_His_kin-like_C"/>
</dbReference>
<dbReference type="Gene3D" id="3.40.50.2300">
    <property type="match status" value="1"/>
</dbReference>
<dbReference type="CDD" id="cd00075">
    <property type="entry name" value="HATPase"/>
    <property type="match status" value="1"/>
</dbReference>
<dbReference type="SUPFAM" id="SSF52172">
    <property type="entry name" value="CheY-like"/>
    <property type="match status" value="1"/>
</dbReference>
<dbReference type="SMART" id="SM00388">
    <property type="entry name" value="HisKA"/>
    <property type="match status" value="1"/>
</dbReference>
<dbReference type="Pfam" id="PF12860">
    <property type="entry name" value="PAS_7"/>
    <property type="match status" value="1"/>
</dbReference>
<dbReference type="CDD" id="cd00130">
    <property type="entry name" value="PAS"/>
    <property type="match status" value="1"/>
</dbReference>
<sequence length="1155" mass="124630">MPVWLILGATTLYMLGLFLIAWRGDRLAMRPGFTQHPLVYSLALAVYCTSWTYFGAVGTAAASGWDYLAIYLGPTLMFLAFSGIIQRIGDVTQREGISSLSDFLSARYGKSRAIAAAATLAAVAGSLPYIALQLKSVGMSFQALAYGASGDTNTPASETVLLTAVALAIFAILFGTRQSDATRHNSGLMRVLALEAILKLTALVAVAILSVMLLMKGGITEGSAAMQPFKTFSFSERFVTMTLLSMAAIICLPRQFHVAMIERQSMNDLKMARWVFPLYIFLTCLVVVPITLAGLSVLGPGAQPDLFVLDLPLEQGRGLLATIVFLGGFSAATGMVIISTVALSTMVTNDLVVPAIMQSGRFASLSGDAGSRIVTARRIVIVVLLLLAYAYYREAGTGEALAQIGLLSFAAAAQFAPGLIGAVTWRGGRRSGVLAGLIVGMTLWAYTLFLPAILEPDAIAAYVPSFLHPYAMFGMRIEDSLTHGVVVSLGVNLALFIIISLRSRERLRDRVQAAAFVGGDEIAAIAEGAMQAHATQVSPNGLKTLASRFLTPEAVDHAFRKLEEETGIPSSGDVPADWRLVQRTEKLLASALGASSARVVLSSAIGGSDVALPDVLSMLDQKTQAARFERHMLQSMLENIQQGISVVDSDQRLVAWNTAYVELFDYPPEKISVGVPVAELIEHNIRTGWIDGDPVEEARRRVEHMRSGSAHSYERCNPDGRYLRISGNPMPGGGYVTTFSDITDDKQREQALVEANEMLESRVKERTRELEQLTEDLNLARQEAEGANASKTRFLAAASHDLLQPLNAARLYLGSMMSSGAHADLAARADKAIQSADELLKGLLDISRLDHSQVKAVPVKLPLGPLLEDLADEASPMAEKAGLEIRVAPTRLAVFADPDYLKSILRNFISNARRYTSSGGVLVGARRRGKYVRIEVYDTGPGIPADRMELIFEEFRRYEDADNAGIRGAGLGLSVVRRLASLMDAPIYVRSVPGRGSVFSVTVPLADMPGMRRAKPALPVRQDEEDLDGMSVLFVDDEPAIVDSMQRLLESWGCQAVCVRTEVEAALHMKDTCFDALIADLDLSDESNGLDLIQRHRARLRSPANVLLLTASTNAPELAAAKGAGIAVLHKPSDPADIRQFLKTCQVSHLHQAAD</sequence>
<dbReference type="SMART" id="SM00448">
    <property type="entry name" value="REC"/>
    <property type="match status" value="1"/>
</dbReference>
<evidence type="ECO:0000256" key="7">
    <source>
        <dbReference type="ARBA" id="ARBA00022692"/>
    </source>
</evidence>
<protein>
    <recommendedName>
        <fullName evidence="4">histidine kinase</fullName>
        <ecNumber evidence="4">2.7.13.3</ecNumber>
    </recommendedName>
</protein>
<dbReference type="Pfam" id="PF00072">
    <property type="entry name" value="Response_reg"/>
    <property type="match status" value="1"/>
</dbReference>
<dbReference type="EMBL" id="AWFB01000014">
    <property type="protein sequence ID" value="RAN34022.1"/>
    <property type="molecule type" value="Genomic_DNA"/>
</dbReference>
<dbReference type="CDD" id="cd00156">
    <property type="entry name" value="REC"/>
    <property type="match status" value="1"/>
</dbReference>
<dbReference type="PROSITE" id="PS50110">
    <property type="entry name" value="RESPONSE_REGULATORY"/>
    <property type="match status" value="1"/>
</dbReference>
<keyword evidence="8" id="KW-0418">Kinase</keyword>
<reference evidence="11 12" key="1">
    <citation type="submission" date="2013-04" db="EMBL/GenBank/DDBJ databases">
        <title>Hyphomonas sp. T24B3 Genome Sequencing.</title>
        <authorList>
            <person name="Lai Q."/>
            <person name="Shao Z."/>
        </authorList>
    </citation>
    <scope>NUCLEOTIDE SEQUENCE [LARGE SCALE GENOMIC DNA]</scope>
    <source>
        <strain evidence="11 12">T24B3</strain>
    </source>
</reference>
<keyword evidence="5" id="KW-0597">Phosphoprotein</keyword>
<evidence type="ECO:0000256" key="6">
    <source>
        <dbReference type="ARBA" id="ARBA00022679"/>
    </source>
</evidence>
<dbReference type="CDD" id="cd00082">
    <property type="entry name" value="HisKA"/>
    <property type="match status" value="1"/>
</dbReference>
<keyword evidence="10" id="KW-0472">Membrane</keyword>
<keyword evidence="12" id="KW-1185">Reference proteome</keyword>
<dbReference type="CDD" id="cd10322">
    <property type="entry name" value="SLC5sbd"/>
    <property type="match status" value="1"/>
</dbReference>
<dbReference type="FunFam" id="1.10.287.130:FF:000063">
    <property type="entry name" value="Hybrid sensor histidine kinase/response regulator"/>
    <property type="match status" value="1"/>
</dbReference>
<dbReference type="eggNOG" id="COG0591">
    <property type="taxonomic scope" value="Bacteria"/>
</dbReference>
<evidence type="ECO:0000313" key="12">
    <source>
        <dbReference type="Proteomes" id="UP000249123"/>
    </source>
</evidence>
<dbReference type="PROSITE" id="PS50109">
    <property type="entry name" value="HIS_KIN"/>
    <property type="match status" value="1"/>
</dbReference>
<dbReference type="PANTHER" id="PTHR43047">
    <property type="entry name" value="TWO-COMPONENT HISTIDINE PROTEIN KINASE"/>
    <property type="match status" value="1"/>
</dbReference>
<dbReference type="eggNOG" id="COG2205">
    <property type="taxonomic scope" value="Bacteria"/>
</dbReference>
<dbReference type="Gene3D" id="3.30.565.10">
    <property type="entry name" value="Histidine kinase-like ATPase, C-terminal domain"/>
    <property type="match status" value="1"/>
</dbReference>
<dbReference type="GO" id="GO:0009927">
    <property type="term" value="F:histidine phosphotransfer kinase activity"/>
    <property type="evidence" value="ECO:0007669"/>
    <property type="project" value="TreeGrafter"/>
</dbReference>
<keyword evidence="9" id="KW-1133">Transmembrane helix</keyword>